<dbReference type="InterPro" id="IPR018060">
    <property type="entry name" value="HTH_AraC"/>
</dbReference>
<dbReference type="GO" id="GO:0000976">
    <property type="term" value="F:transcription cis-regulatory region binding"/>
    <property type="evidence" value="ECO:0007669"/>
    <property type="project" value="TreeGrafter"/>
</dbReference>
<evidence type="ECO:0000256" key="2">
    <source>
        <dbReference type="ARBA" id="ARBA00023125"/>
    </source>
</evidence>
<dbReference type="OrthoDB" id="9805730at2"/>
<dbReference type="Proteomes" id="UP000182284">
    <property type="component" value="Unassembled WGS sequence"/>
</dbReference>
<evidence type="ECO:0000313" key="6">
    <source>
        <dbReference type="Proteomes" id="UP000182284"/>
    </source>
</evidence>
<name>A0A1G7U0M3_9RHOB</name>
<protein>
    <submittedName>
        <fullName evidence="5">AraC-type DNA-binding protein</fullName>
    </submittedName>
</protein>
<dbReference type="SUPFAM" id="SSF46689">
    <property type="entry name" value="Homeodomain-like"/>
    <property type="match status" value="1"/>
</dbReference>
<evidence type="ECO:0000313" key="5">
    <source>
        <dbReference type="EMBL" id="SDG40320.1"/>
    </source>
</evidence>
<dbReference type="EMBL" id="FNBL01000019">
    <property type="protein sequence ID" value="SDG40320.1"/>
    <property type="molecule type" value="Genomic_DNA"/>
</dbReference>
<dbReference type="RefSeq" id="WP_074647270.1">
    <property type="nucleotide sequence ID" value="NZ_FNBL01000019.1"/>
</dbReference>
<proteinExistence type="predicted"/>
<keyword evidence="3" id="KW-0804">Transcription</keyword>
<dbReference type="GO" id="GO:0005829">
    <property type="term" value="C:cytosol"/>
    <property type="evidence" value="ECO:0007669"/>
    <property type="project" value="TreeGrafter"/>
</dbReference>
<dbReference type="Pfam" id="PF12625">
    <property type="entry name" value="Arabinose_bd"/>
    <property type="match status" value="1"/>
</dbReference>
<dbReference type="SMART" id="SM00342">
    <property type="entry name" value="HTH_ARAC"/>
    <property type="match status" value="1"/>
</dbReference>
<keyword evidence="1" id="KW-0805">Transcription regulation</keyword>
<dbReference type="PANTHER" id="PTHR47894">
    <property type="entry name" value="HTH-TYPE TRANSCRIPTIONAL REGULATOR GADX"/>
    <property type="match status" value="1"/>
</dbReference>
<dbReference type="InterPro" id="IPR032687">
    <property type="entry name" value="AraC-type_N"/>
</dbReference>
<evidence type="ECO:0000256" key="1">
    <source>
        <dbReference type="ARBA" id="ARBA00023015"/>
    </source>
</evidence>
<feature type="domain" description="HTH araC/xylS-type" evidence="4">
    <location>
        <begin position="240"/>
        <end position="338"/>
    </location>
</feature>
<sequence length="342" mass="37940">MADATHGHAAIRSTVLGSVLDRLIARGVSTQSLLSKHGMSLDILKDPYARLSVMEYAGFMESAAALSGDEHIGARIGSDIRAGDLGPMGILLSLSRSIYVGIDRIVRSTRSLQTGTEVALIENGDDVFWSYRLVDGHIWPRRQDAEFTLVATTQVIRDNFIGRWAPQQVHFEHVEPESAQFLRRYFGCPVLYGQATNRLVMDRGPMLEIYRAEDTALVSMLERHIADLIEKTPRRSTLTEATRSIVSSSLGLRPVSVERVAETLGLSSRNLQRKLAEEGTSVRILLDEIRRTRAEMLLQEGTQSVGRIATALGYADGTAFWRAHKRWSEHSPRQVKASGSSL</sequence>
<keyword evidence="2 5" id="KW-0238">DNA-binding</keyword>
<gene>
    <name evidence="5" type="ORF">SAMN04488117_11915</name>
</gene>
<dbReference type="AlphaFoldDB" id="A0A1G7U0M3"/>
<evidence type="ECO:0000259" key="4">
    <source>
        <dbReference type="PROSITE" id="PS01124"/>
    </source>
</evidence>
<dbReference type="PANTHER" id="PTHR47894:SF4">
    <property type="entry name" value="HTH-TYPE TRANSCRIPTIONAL REGULATOR GADX"/>
    <property type="match status" value="1"/>
</dbReference>
<evidence type="ECO:0000256" key="3">
    <source>
        <dbReference type="ARBA" id="ARBA00023163"/>
    </source>
</evidence>
<dbReference type="Pfam" id="PF12833">
    <property type="entry name" value="HTH_18"/>
    <property type="match status" value="1"/>
</dbReference>
<dbReference type="PROSITE" id="PS01124">
    <property type="entry name" value="HTH_ARAC_FAMILY_2"/>
    <property type="match status" value="1"/>
</dbReference>
<dbReference type="Gene3D" id="1.10.10.60">
    <property type="entry name" value="Homeodomain-like"/>
    <property type="match status" value="1"/>
</dbReference>
<dbReference type="InterPro" id="IPR009057">
    <property type="entry name" value="Homeodomain-like_sf"/>
</dbReference>
<accession>A0A1G7U0M3</accession>
<reference evidence="5 6" key="1">
    <citation type="submission" date="2016-10" db="EMBL/GenBank/DDBJ databases">
        <authorList>
            <person name="de Groot N.N."/>
        </authorList>
    </citation>
    <scope>NUCLEOTIDE SEQUENCE [LARGE SCALE GENOMIC DNA]</scope>
    <source>
        <strain evidence="5 6">DSM 27375</strain>
    </source>
</reference>
<dbReference type="GO" id="GO:0003700">
    <property type="term" value="F:DNA-binding transcription factor activity"/>
    <property type="evidence" value="ECO:0007669"/>
    <property type="project" value="InterPro"/>
</dbReference>
<organism evidence="5 6">
    <name type="scientific">Celeribacter baekdonensis</name>
    <dbReference type="NCBI Taxonomy" id="875171"/>
    <lineage>
        <taxon>Bacteria</taxon>
        <taxon>Pseudomonadati</taxon>
        <taxon>Pseudomonadota</taxon>
        <taxon>Alphaproteobacteria</taxon>
        <taxon>Rhodobacterales</taxon>
        <taxon>Roseobacteraceae</taxon>
        <taxon>Celeribacter</taxon>
    </lineage>
</organism>